<comment type="caution">
    <text evidence="2">The sequence shown here is derived from an EMBL/GenBank/DDBJ whole genome shotgun (WGS) entry which is preliminary data.</text>
</comment>
<accession>A0A9N8DX43</accession>
<keyword evidence="1" id="KW-0732">Signal</keyword>
<dbReference type="AlphaFoldDB" id="A0A9N8DX43"/>
<gene>
    <name evidence="2" type="ORF">SEMRO_431_G141460.1</name>
</gene>
<keyword evidence="3" id="KW-1185">Reference proteome</keyword>
<evidence type="ECO:0000313" key="2">
    <source>
        <dbReference type="EMBL" id="CAB9510322.1"/>
    </source>
</evidence>
<organism evidence="2 3">
    <name type="scientific">Seminavis robusta</name>
    <dbReference type="NCBI Taxonomy" id="568900"/>
    <lineage>
        <taxon>Eukaryota</taxon>
        <taxon>Sar</taxon>
        <taxon>Stramenopiles</taxon>
        <taxon>Ochrophyta</taxon>
        <taxon>Bacillariophyta</taxon>
        <taxon>Bacillariophyceae</taxon>
        <taxon>Bacillariophycidae</taxon>
        <taxon>Naviculales</taxon>
        <taxon>Naviculaceae</taxon>
        <taxon>Seminavis</taxon>
    </lineage>
</organism>
<evidence type="ECO:0000256" key="1">
    <source>
        <dbReference type="SAM" id="SignalP"/>
    </source>
</evidence>
<feature type="chain" id="PRO_5040338082" evidence="1">
    <location>
        <begin position="20"/>
        <end position="139"/>
    </location>
</feature>
<reference evidence="2" key="1">
    <citation type="submission" date="2020-06" db="EMBL/GenBank/DDBJ databases">
        <authorList>
            <consortium name="Plant Systems Biology data submission"/>
        </authorList>
    </citation>
    <scope>NUCLEOTIDE SEQUENCE</scope>
    <source>
        <strain evidence="2">D6</strain>
    </source>
</reference>
<proteinExistence type="predicted"/>
<sequence>MKVLLSIALMALSFGSGQAQSTPPPADGNGYCCGRSTQDSLALCDPCTAGNTCPPAVTCEPMPTYCAAFGLTHCGPFSNACCQGATTIVSACGDRESEEVCFLAPPTTPTPPNTPVHSGGVVVAAVALLQAVREIPTSR</sequence>
<dbReference type="EMBL" id="CAICTM010000430">
    <property type="protein sequence ID" value="CAB9510322.1"/>
    <property type="molecule type" value="Genomic_DNA"/>
</dbReference>
<name>A0A9N8DX43_9STRA</name>
<protein>
    <submittedName>
        <fullName evidence="2">Uncharacterized protein</fullName>
    </submittedName>
</protein>
<evidence type="ECO:0000313" key="3">
    <source>
        <dbReference type="Proteomes" id="UP001153069"/>
    </source>
</evidence>
<dbReference type="Proteomes" id="UP001153069">
    <property type="component" value="Unassembled WGS sequence"/>
</dbReference>
<feature type="signal peptide" evidence="1">
    <location>
        <begin position="1"/>
        <end position="19"/>
    </location>
</feature>